<evidence type="ECO:0000256" key="10">
    <source>
        <dbReference type="SAM" id="Phobius"/>
    </source>
</evidence>
<protein>
    <submittedName>
        <fullName evidence="12">DgyrCDS582</fullName>
    </submittedName>
</protein>
<name>A0A7I8V6B6_9ANNE</name>
<sequence length="293" mass="33374">MGSMSKVEFFKLKARRLVGGWQCCPCWNKFTTYVEWFIMDAFVDLFITLCILANTFFMALDQHGMSSSLEITLNNGNYIFTAIFTAEAILKLIALSPINYLKDRWNCFDIIIVILSLIELGLANVKGLSILRSFRLLRVFKLAKSWPTLNLLIGIIGRTLGALGNLTFVLIIIIFIFAVMGMQLFGHNYQLEGVEKCKFRGCVMPRWNFIDSLHSFMIVFRVLCGEWIESMWDCMVVAGYVCVPFFLLTMIIANLVVLNLFLALMLSSFGAESLQQSQDNSEPNKLQARFPLD</sequence>
<evidence type="ECO:0000256" key="6">
    <source>
        <dbReference type="ARBA" id="ARBA00022989"/>
    </source>
</evidence>
<reference evidence="12 13" key="1">
    <citation type="submission" date="2020-08" db="EMBL/GenBank/DDBJ databases">
        <authorList>
            <person name="Hejnol A."/>
        </authorList>
    </citation>
    <scope>NUCLEOTIDE SEQUENCE [LARGE SCALE GENOMIC DNA]</scope>
</reference>
<evidence type="ECO:0000256" key="5">
    <source>
        <dbReference type="ARBA" id="ARBA00022737"/>
    </source>
</evidence>
<dbReference type="Gene3D" id="1.10.287.70">
    <property type="match status" value="1"/>
</dbReference>
<comment type="caution">
    <text evidence="12">The sequence shown here is derived from an EMBL/GenBank/DDBJ whole genome shotgun (WGS) entry which is preliminary data.</text>
</comment>
<gene>
    <name evidence="12" type="ORF">DGYR_LOCUS574</name>
</gene>
<dbReference type="OrthoDB" id="2984333at2759"/>
<dbReference type="GO" id="GO:0019228">
    <property type="term" value="P:neuronal action potential"/>
    <property type="evidence" value="ECO:0007669"/>
    <property type="project" value="TreeGrafter"/>
</dbReference>
<organism evidence="12 13">
    <name type="scientific">Dimorphilus gyrociliatus</name>
    <dbReference type="NCBI Taxonomy" id="2664684"/>
    <lineage>
        <taxon>Eukaryota</taxon>
        <taxon>Metazoa</taxon>
        <taxon>Spiralia</taxon>
        <taxon>Lophotrochozoa</taxon>
        <taxon>Annelida</taxon>
        <taxon>Polychaeta</taxon>
        <taxon>Polychaeta incertae sedis</taxon>
        <taxon>Dinophilidae</taxon>
        <taxon>Dimorphilus</taxon>
    </lineage>
</organism>
<dbReference type="GO" id="GO:0001518">
    <property type="term" value="C:voltage-gated sodium channel complex"/>
    <property type="evidence" value="ECO:0007669"/>
    <property type="project" value="TreeGrafter"/>
</dbReference>
<evidence type="ECO:0000256" key="3">
    <source>
        <dbReference type="ARBA" id="ARBA00022475"/>
    </source>
</evidence>
<keyword evidence="8" id="KW-1015">Disulfide bond</keyword>
<feature type="transmembrane region" description="Helical" evidence="10">
    <location>
        <begin position="151"/>
        <end position="180"/>
    </location>
</feature>
<dbReference type="GO" id="GO:0086010">
    <property type="term" value="P:membrane depolarization during action potential"/>
    <property type="evidence" value="ECO:0007669"/>
    <property type="project" value="TreeGrafter"/>
</dbReference>
<evidence type="ECO:0000256" key="7">
    <source>
        <dbReference type="ARBA" id="ARBA00023136"/>
    </source>
</evidence>
<dbReference type="Gene3D" id="1.20.120.350">
    <property type="entry name" value="Voltage-gated potassium channels. Chain C"/>
    <property type="match status" value="1"/>
</dbReference>
<keyword evidence="3" id="KW-1003">Cell membrane</keyword>
<dbReference type="GO" id="GO:0005248">
    <property type="term" value="F:voltage-gated sodium channel activity"/>
    <property type="evidence" value="ECO:0007669"/>
    <property type="project" value="TreeGrafter"/>
</dbReference>
<dbReference type="InterPro" id="IPR043203">
    <property type="entry name" value="VGCC_Ca_Na"/>
</dbReference>
<feature type="transmembrane region" description="Helical" evidence="10">
    <location>
        <begin position="36"/>
        <end position="57"/>
    </location>
</feature>
<evidence type="ECO:0000256" key="2">
    <source>
        <dbReference type="ARBA" id="ARBA00022448"/>
    </source>
</evidence>
<evidence type="ECO:0000256" key="1">
    <source>
        <dbReference type="ARBA" id="ARBA00004651"/>
    </source>
</evidence>
<evidence type="ECO:0000256" key="4">
    <source>
        <dbReference type="ARBA" id="ARBA00022692"/>
    </source>
</evidence>
<dbReference type="SUPFAM" id="SSF81324">
    <property type="entry name" value="Voltage-gated potassium channels"/>
    <property type="match status" value="1"/>
</dbReference>
<dbReference type="Pfam" id="PF00520">
    <property type="entry name" value="Ion_trans"/>
    <property type="match status" value="1"/>
</dbReference>
<dbReference type="AlphaFoldDB" id="A0A7I8V6B6"/>
<proteinExistence type="predicted"/>
<dbReference type="PANTHER" id="PTHR10037:SF288">
    <property type="entry name" value="SODIUM CHANNEL PROTEIN PARA"/>
    <property type="match status" value="1"/>
</dbReference>
<keyword evidence="9" id="KW-0325">Glycoprotein</keyword>
<dbReference type="PANTHER" id="PTHR10037">
    <property type="entry name" value="VOLTAGE-GATED CATION CHANNEL CALCIUM AND SODIUM"/>
    <property type="match status" value="1"/>
</dbReference>
<comment type="subcellular location">
    <subcellularLocation>
        <location evidence="1">Cell membrane</location>
        <topology evidence="1">Multi-pass membrane protein</topology>
    </subcellularLocation>
</comment>
<feature type="transmembrane region" description="Helical" evidence="10">
    <location>
        <begin position="110"/>
        <end position="131"/>
    </location>
</feature>
<feature type="transmembrane region" description="Helical" evidence="10">
    <location>
        <begin position="237"/>
        <end position="266"/>
    </location>
</feature>
<evidence type="ECO:0000313" key="13">
    <source>
        <dbReference type="Proteomes" id="UP000549394"/>
    </source>
</evidence>
<keyword evidence="6 10" id="KW-1133">Transmembrane helix</keyword>
<feature type="transmembrane region" description="Helical" evidence="10">
    <location>
        <begin position="78"/>
        <end position="98"/>
    </location>
</feature>
<keyword evidence="4 10" id="KW-0812">Transmembrane</keyword>
<dbReference type="EMBL" id="CAJFCJ010000001">
    <property type="protein sequence ID" value="CAD5111253.1"/>
    <property type="molecule type" value="Genomic_DNA"/>
</dbReference>
<dbReference type="FunFam" id="1.10.287.70:FF:000046">
    <property type="entry name" value="Sodium channel protein"/>
    <property type="match status" value="1"/>
</dbReference>
<evidence type="ECO:0000256" key="8">
    <source>
        <dbReference type="ARBA" id="ARBA00023157"/>
    </source>
</evidence>
<feature type="domain" description="Ion transport" evidence="11">
    <location>
        <begin position="42"/>
        <end position="275"/>
    </location>
</feature>
<dbReference type="InterPro" id="IPR005821">
    <property type="entry name" value="Ion_trans_dom"/>
</dbReference>
<dbReference type="Proteomes" id="UP000549394">
    <property type="component" value="Unassembled WGS sequence"/>
</dbReference>
<accession>A0A7I8V6B6</accession>
<keyword evidence="5" id="KW-0677">Repeat</keyword>
<evidence type="ECO:0000259" key="11">
    <source>
        <dbReference type="Pfam" id="PF00520"/>
    </source>
</evidence>
<dbReference type="InterPro" id="IPR027359">
    <property type="entry name" value="Volt_channel_dom_sf"/>
</dbReference>
<keyword evidence="13" id="KW-1185">Reference proteome</keyword>
<dbReference type="PRINTS" id="PR00169">
    <property type="entry name" value="KCHANNEL"/>
</dbReference>
<evidence type="ECO:0000313" key="12">
    <source>
        <dbReference type="EMBL" id="CAD5111253.1"/>
    </source>
</evidence>
<keyword evidence="2" id="KW-0813">Transport</keyword>
<evidence type="ECO:0000256" key="9">
    <source>
        <dbReference type="ARBA" id="ARBA00023180"/>
    </source>
</evidence>
<dbReference type="FunFam" id="1.20.120.350:FF:000019">
    <property type="entry name" value="Sodium channel protein"/>
    <property type="match status" value="1"/>
</dbReference>
<keyword evidence="7 10" id="KW-0472">Membrane</keyword>